<evidence type="ECO:0000313" key="8">
    <source>
        <dbReference type="EMBL" id="SFJ45808.1"/>
    </source>
</evidence>
<protein>
    <submittedName>
        <fullName evidence="8">Fe-S oxidoreductase</fullName>
    </submittedName>
</protein>
<dbReference type="GO" id="GO:0005886">
    <property type="term" value="C:plasma membrane"/>
    <property type="evidence" value="ECO:0007669"/>
    <property type="project" value="TreeGrafter"/>
</dbReference>
<reference evidence="9" key="1">
    <citation type="submission" date="2016-10" db="EMBL/GenBank/DDBJ databases">
        <authorList>
            <person name="Varghese N."/>
            <person name="Submissions S."/>
        </authorList>
    </citation>
    <scope>NUCLEOTIDE SEQUENCE [LARGE SCALE GENOMIC DNA]</scope>
    <source>
        <strain evidence="9">DSM 5918</strain>
    </source>
</reference>
<evidence type="ECO:0000256" key="5">
    <source>
        <dbReference type="ARBA" id="ARBA00023014"/>
    </source>
</evidence>
<evidence type="ECO:0000256" key="1">
    <source>
        <dbReference type="ARBA" id="ARBA00022485"/>
    </source>
</evidence>
<dbReference type="PROSITE" id="PS00198">
    <property type="entry name" value="4FE4S_FER_1"/>
    <property type="match status" value="1"/>
</dbReference>
<evidence type="ECO:0000259" key="6">
    <source>
        <dbReference type="Pfam" id="PF02754"/>
    </source>
</evidence>
<evidence type="ECO:0000313" key="9">
    <source>
        <dbReference type="Proteomes" id="UP000198635"/>
    </source>
</evidence>
<dbReference type="SUPFAM" id="SSF46548">
    <property type="entry name" value="alpha-helical ferredoxin"/>
    <property type="match status" value="1"/>
</dbReference>
<dbReference type="InterPro" id="IPR004017">
    <property type="entry name" value="Cys_rich_dom"/>
</dbReference>
<feature type="domain" description="4Fe-4S ferredoxin-type" evidence="7">
    <location>
        <begin position="19"/>
        <end position="74"/>
    </location>
</feature>
<feature type="domain" description="Cysteine-rich" evidence="6">
    <location>
        <begin position="237"/>
        <end position="318"/>
    </location>
</feature>
<keyword evidence="4" id="KW-0408">Iron</keyword>
<keyword evidence="9" id="KW-1185">Reference proteome</keyword>
<dbReference type="InterPro" id="IPR017896">
    <property type="entry name" value="4Fe4S_Fe-S-bd"/>
</dbReference>
<dbReference type="RefSeq" id="WP_092373027.1">
    <property type="nucleotide sequence ID" value="NZ_FORX01000003.1"/>
</dbReference>
<dbReference type="PANTHER" id="PTHR43255:SF1">
    <property type="entry name" value="IRON-SULFUR-BINDING OXIDOREDUCTASE FADF-RELATED"/>
    <property type="match status" value="1"/>
</dbReference>
<evidence type="ECO:0000256" key="3">
    <source>
        <dbReference type="ARBA" id="ARBA00023002"/>
    </source>
</evidence>
<keyword evidence="5" id="KW-0411">Iron-sulfur</keyword>
<dbReference type="InterPro" id="IPR051460">
    <property type="entry name" value="HdrC_iron-sulfur_subunit"/>
</dbReference>
<dbReference type="GO" id="GO:0016491">
    <property type="term" value="F:oxidoreductase activity"/>
    <property type="evidence" value="ECO:0007669"/>
    <property type="project" value="UniProtKB-KW"/>
</dbReference>
<keyword evidence="2" id="KW-0479">Metal-binding</keyword>
<dbReference type="Pfam" id="PF02754">
    <property type="entry name" value="CCG"/>
    <property type="match status" value="1"/>
</dbReference>
<proteinExistence type="predicted"/>
<keyword evidence="1" id="KW-0004">4Fe-4S</keyword>
<dbReference type="Pfam" id="PF13183">
    <property type="entry name" value="Fer4_8"/>
    <property type="match status" value="1"/>
</dbReference>
<dbReference type="AlphaFoldDB" id="A0A1I3RHQ2"/>
<dbReference type="EMBL" id="FORX01000003">
    <property type="protein sequence ID" value="SFJ45808.1"/>
    <property type="molecule type" value="Genomic_DNA"/>
</dbReference>
<dbReference type="STRING" id="52560.SAMN04488082_103177"/>
<dbReference type="OrthoDB" id="9803192at2"/>
<organism evidence="8 9">
    <name type="scientific">Desulfomicrobium apsheronum</name>
    <dbReference type="NCBI Taxonomy" id="52560"/>
    <lineage>
        <taxon>Bacteria</taxon>
        <taxon>Pseudomonadati</taxon>
        <taxon>Thermodesulfobacteriota</taxon>
        <taxon>Desulfovibrionia</taxon>
        <taxon>Desulfovibrionales</taxon>
        <taxon>Desulfomicrobiaceae</taxon>
        <taxon>Desulfomicrobium</taxon>
    </lineage>
</organism>
<evidence type="ECO:0000256" key="2">
    <source>
        <dbReference type="ARBA" id="ARBA00022723"/>
    </source>
</evidence>
<gene>
    <name evidence="8" type="ORF">SAMN04488082_103177</name>
</gene>
<sequence length="374" mass="40838">MNIPKLPPELLTLARNISSKCTRCLACQIRCAFLKEHGTPGELAERLLASGTGLGRAYECSLCGLCQATCPLGLALPDFFLAMRRAALKEGRVSLTPYRSILNYEAVGASALFRLFKLPAGGHTVLFPGCAFPGAHPDTALALYKHLRASDPALGLVLGCCFKPSHDFGRQDFFKKRFGALREKLLSRGVRTVLTACPNCFKIFDQYGDGLAVRSVVETLAENLPADRPRQRGTAIVHTPCPLRFEKKIQEDILGVARASGLDVEKTRQDGALAPCCGAGGAVTPLRTDYAENWTGEVKMRAQGRFVLTSCAGCVQTLSRHTRTIHLLDLIFFPQAARRGTLSRPRGLGSYLHRLLFKWKALSIPSLLSLRTRG</sequence>
<evidence type="ECO:0000259" key="7">
    <source>
        <dbReference type="Pfam" id="PF13183"/>
    </source>
</evidence>
<dbReference type="PANTHER" id="PTHR43255">
    <property type="entry name" value="IRON-SULFUR-BINDING OXIDOREDUCTASE FADF-RELATED-RELATED"/>
    <property type="match status" value="1"/>
</dbReference>
<keyword evidence="3" id="KW-0560">Oxidoreductase</keyword>
<dbReference type="GO" id="GO:0051539">
    <property type="term" value="F:4 iron, 4 sulfur cluster binding"/>
    <property type="evidence" value="ECO:0007669"/>
    <property type="project" value="UniProtKB-KW"/>
</dbReference>
<dbReference type="InterPro" id="IPR017900">
    <property type="entry name" value="4Fe4S_Fe_S_CS"/>
</dbReference>
<dbReference type="Proteomes" id="UP000198635">
    <property type="component" value="Unassembled WGS sequence"/>
</dbReference>
<dbReference type="GO" id="GO:0046872">
    <property type="term" value="F:metal ion binding"/>
    <property type="evidence" value="ECO:0007669"/>
    <property type="project" value="UniProtKB-KW"/>
</dbReference>
<accession>A0A1I3RHQ2</accession>
<evidence type="ECO:0000256" key="4">
    <source>
        <dbReference type="ARBA" id="ARBA00023004"/>
    </source>
</evidence>
<name>A0A1I3RHQ2_9BACT</name>